<accession>G0USW3</accession>
<sequence>MWDNTPSDLSFSNGQQTILHFSVESDSRESGSSVTWSVSHTMCRNNTTQPYLSDTCERRDRVMQSVVLSDVVSSGEKPGYSPPRQPMSNISRSLFAPNVEESSLCSVEEKNPVNSEVAVKQALTIHRGARSLLQSYRSLKFSAEQRMYRRYFAKWMHFKREGTTLNTSSGEAQGMFRSPLQDSADAIVVGSAPAKSTPLSPVSSANCGLSSTRWSGSTKRNISPSVEAQCGSFPYDSQQGALGGLEQALAHVGQRSTTPCELSSSPIKDSSLFSCISSIRADGCSPVDDDLQCSQMPLLSAISSGDTTLL</sequence>
<protein>
    <submittedName>
        <fullName evidence="1">Uncharacterized protein</fullName>
    </submittedName>
</protein>
<dbReference type="VEuPathDB" id="TriTrypDB:TcIL3000_8_7040"/>
<dbReference type="AlphaFoldDB" id="G0USW3"/>
<evidence type="ECO:0000313" key="1">
    <source>
        <dbReference type="EMBL" id="CCC92476.1"/>
    </source>
</evidence>
<gene>
    <name evidence="1" type="ORF">TCIL3000_8_7040</name>
</gene>
<dbReference type="EMBL" id="HE575321">
    <property type="protein sequence ID" value="CCC92476.1"/>
    <property type="molecule type" value="Genomic_DNA"/>
</dbReference>
<reference evidence="1" key="1">
    <citation type="journal article" date="2012" name="Proc. Natl. Acad. Sci. U.S.A.">
        <title>Antigenic diversity is generated by distinct evolutionary mechanisms in African trypanosome species.</title>
        <authorList>
            <person name="Jackson A.P."/>
            <person name="Berry A."/>
            <person name="Aslett M."/>
            <person name="Allison H.C."/>
            <person name="Burton P."/>
            <person name="Vavrova-Anderson J."/>
            <person name="Brown R."/>
            <person name="Browne H."/>
            <person name="Corton N."/>
            <person name="Hauser H."/>
            <person name="Gamble J."/>
            <person name="Gilderthorp R."/>
            <person name="Marcello L."/>
            <person name="McQuillan J."/>
            <person name="Otto T.D."/>
            <person name="Quail M.A."/>
            <person name="Sanders M.J."/>
            <person name="van Tonder A."/>
            <person name="Ginger M.L."/>
            <person name="Field M.C."/>
            <person name="Barry J.D."/>
            <person name="Hertz-Fowler C."/>
            <person name="Berriman M."/>
        </authorList>
    </citation>
    <scope>NUCLEOTIDE SEQUENCE</scope>
    <source>
        <strain evidence="1">IL3000</strain>
    </source>
</reference>
<name>G0USW3_TRYCI</name>
<organism evidence="1">
    <name type="scientific">Trypanosoma congolense (strain IL3000)</name>
    <dbReference type="NCBI Taxonomy" id="1068625"/>
    <lineage>
        <taxon>Eukaryota</taxon>
        <taxon>Discoba</taxon>
        <taxon>Euglenozoa</taxon>
        <taxon>Kinetoplastea</taxon>
        <taxon>Metakinetoplastina</taxon>
        <taxon>Trypanosomatida</taxon>
        <taxon>Trypanosomatidae</taxon>
        <taxon>Trypanosoma</taxon>
        <taxon>Nannomonas</taxon>
    </lineage>
</organism>
<proteinExistence type="predicted"/>